<keyword evidence="2" id="KW-1185">Reference proteome</keyword>
<reference evidence="1" key="1">
    <citation type="journal article" date="2020" name="Stud. Mycol.">
        <title>101 Dothideomycetes genomes: a test case for predicting lifestyles and emergence of pathogens.</title>
        <authorList>
            <person name="Haridas S."/>
            <person name="Albert R."/>
            <person name="Binder M."/>
            <person name="Bloem J."/>
            <person name="Labutti K."/>
            <person name="Salamov A."/>
            <person name="Andreopoulos B."/>
            <person name="Baker S."/>
            <person name="Barry K."/>
            <person name="Bills G."/>
            <person name="Bluhm B."/>
            <person name="Cannon C."/>
            <person name="Castanera R."/>
            <person name="Culley D."/>
            <person name="Daum C."/>
            <person name="Ezra D."/>
            <person name="Gonzalez J."/>
            <person name="Henrissat B."/>
            <person name="Kuo A."/>
            <person name="Liang C."/>
            <person name="Lipzen A."/>
            <person name="Lutzoni F."/>
            <person name="Magnuson J."/>
            <person name="Mondo S."/>
            <person name="Nolan M."/>
            <person name="Ohm R."/>
            <person name="Pangilinan J."/>
            <person name="Park H.-J."/>
            <person name="Ramirez L."/>
            <person name="Alfaro M."/>
            <person name="Sun H."/>
            <person name="Tritt A."/>
            <person name="Yoshinaga Y."/>
            <person name="Zwiers L.-H."/>
            <person name="Turgeon B."/>
            <person name="Goodwin S."/>
            <person name="Spatafora J."/>
            <person name="Crous P."/>
            <person name="Grigoriev I."/>
        </authorList>
    </citation>
    <scope>NUCLEOTIDE SEQUENCE</scope>
    <source>
        <strain evidence="1">CBS 115976</strain>
    </source>
</reference>
<proteinExistence type="predicted"/>
<dbReference type="Gene3D" id="3.30.710.10">
    <property type="entry name" value="Potassium Channel Kv1.1, Chain A"/>
    <property type="match status" value="1"/>
</dbReference>
<gene>
    <name evidence="1" type="ORF">BT63DRAFT_49702</name>
</gene>
<dbReference type="AlphaFoldDB" id="A0A6A6U1E0"/>
<evidence type="ECO:0000313" key="1">
    <source>
        <dbReference type="EMBL" id="KAF2666099.1"/>
    </source>
</evidence>
<dbReference type="Proteomes" id="UP000799302">
    <property type="component" value="Unassembled WGS sequence"/>
</dbReference>
<organism evidence="1 2">
    <name type="scientific">Microthyrium microscopicum</name>
    <dbReference type="NCBI Taxonomy" id="703497"/>
    <lineage>
        <taxon>Eukaryota</taxon>
        <taxon>Fungi</taxon>
        <taxon>Dikarya</taxon>
        <taxon>Ascomycota</taxon>
        <taxon>Pezizomycotina</taxon>
        <taxon>Dothideomycetes</taxon>
        <taxon>Dothideomycetes incertae sedis</taxon>
        <taxon>Microthyriales</taxon>
        <taxon>Microthyriaceae</taxon>
        <taxon>Microthyrium</taxon>
    </lineage>
</organism>
<sequence>MATMLLDFDSQGDVILLVGNRPDDGTTEATSGSKFLSIVNMGVSMSTVKLKVSSKKLIASSPCFEAMLDGSHKEAQELRDSGTTEINLCGPEDDPEAMIIIMGILHGTGSDIKPPNTTNLFLLEKIVDLTDKYQCHAVVLNSARQWADKLYNLEGLPTTLNPDLLSWLWISWVLGLQSHFQTLSAVAMRTTIGPMSLTDESIKVPERVVTQMNDKRRWAFSQLEQAADQLLEDLMKQNCPLPSTDDRSDDENLGLYLTKCAILGYSSAQFQKLKISDVDGSSVAAIQEAVGNLYDFDPNYNYYRKYQSSRTREDFVSLLQQCPQWNLKKRLQEVLDGLDNMTLGLDYETLRPPHLDATHPPGISV</sequence>
<evidence type="ECO:0000313" key="2">
    <source>
        <dbReference type="Proteomes" id="UP000799302"/>
    </source>
</evidence>
<evidence type="ECO:0008006" key="3">
    <source>
        <dbReference type="Google" id="ProtNLM"/>
    </source>
</evidence>
<dbReference type="InterPro" id="IPR011333">
    <property type="entry name" value="SKP1/BTB/POZ_sf"/>
</dbReference>
<name>A0A6A6U1E0_9PEZI</name>
<accession>A0A6A6U1E0</accession>
<dbReference type="OrthoDB" id="3944762at2759"/>
<protein>
    <recommendedName>
        <fullName evidence="3">BTB domain-containing protein</fullName>
    </recommendedName>
</protein>
<dbReference type="EMBL" id="MU004239">
    <property type="protein sequence ID" value="KAF2666099.1"/>
    <property type="molecule type" value="Genomic_DNA"/>
</dbReference>